<proteinExistence type="inferred from homology"/>
<gene>
    <name evidence="3" type="primary">bioZ</name>
    <name evidence="6" type="ORF">QOZ94_001705</name>
</gene>
<dbReference type="PANTHER" id="PTHR34069:SF2">
    <property type="entry name" value="BETA-KETOACYL-[ACYL-CARRIER-PROTEIN] SYNTHASE III"/>
    <property type="match status" value="1"/>
</dbReference>
<evidence type="ECO:0000256" key="3">
    <source>
        <dbReference type="HAMAP-Rule" id="MF_02249"/>
    </source>
</evidence>
<organism evidence="6 7">
    <name type="scientific">Xanthobacter agilis</name>
    <dbReference type="NCBI Taxonomy" id="47492"/>
    <lineage>
        <taxon>Bacteria</taxon>
        <taxon>Pseudomonadati</taxon>
        <taxon>Pseudomonadota</taxon>
        <taxon>Alphaproteobacteria</taxon>
        <taxon>Hyphomicrobiales</taxon>
        <taxon>Xanthobacteraceae</taxon>
        <taxon>Xanthobacter</taxon>
    </lineage>
</organism>
<feature type="active site" evidence="3">
    <location>
        <position position="256"/>
    </location>
</feature>
<comment type="similarity">
    <text evidence="3">Belongs to the thiolase-like superfamily. BioZ family.</text>
</comment>
<keyword evidence="1 3" id="KW-0808">Transferase</keyword>
<dbReference type="CDD" id="cd00830">
    <property type="entry name" value="KAS_III"/>
    <property type="match status" value="1"/>
</dbReference>
<dbReference type="InterPro" id="IPR046403">
    <property type="entry name" value="BioZ"/>
</dbReference>
<feature type="domain" description="Beta-ketoacyl-[acyl-carrier-protein] synthase III C-terminal" evidence="4">
    <location>
        <begin position="240"/>
        <end position="327"/>
    </location>
</feature>
<dbReference type="Pfam" id="PF08545">
    <property type="entry name" value="ACP_syn_III"/>
    <property type="match status" value="1"/>
</dbReference>
<comment type="caution">
    <text evidence="6">The sequence shown here is derived from an EMBL/GenBank/DDBJ whole genome shotgun (WGS) entry which is preliminary data.</text>
</comment>
<comment type="function">
    <text evidence="3">Involved in the formation of the biotin precursor pimeloyl-ACP. Catalyzes the condensation of glutaryl-CoA, an intermediate in lysine degradation, with malonyl-ACP to produce 3-oxopimeloyl-ACP.</text>
</comment>
<dbReference type="NCBIfam" id="NF004623">
    <property type="entry name" value="PRK05963.1"/>
    <property type="match status" value="1"/>
</dbReference>
<dbReference type="InterPro" id="IPR016039">
    <property type="entry name" value="Thiolase-like"/>
</dbReference>
<evidence type="ECO:0000256" key="2">
    <source>
        <dbReference type="ARBA" id="ARBA00023315"/>
    </source>
</evidence>
<dbReference type="GO" id="GO:0033818">
    <property type="term" value="F:beta-ketoacyl-acyl-carrier-protein synthase III activity"/>
    <property type="evidence" value="ECO:0007669"/>
    <property type="project" value="UniProtKB-EC"/>
</dbReference>
<dbReference type="EMBL" id="JAUSVY010000003">
    <property type="protein sequence ID" value="MDQ0504923.1"/>
    <property type="molecule type" value="Genomic_DNA"/>
</dbReference>
<evidence type="ECO:0000313" key="7">
    <source>
        <dbReference type="Proteomes" id="UP001241747"/>
    </source>
</evidence>
<protein>
    <recommendedName>
        <fullName evidence="3">3-oxopimeloyl-[acyl-carrier-protein] synthase</fullName>
        <shortName evidence="3">3-oxopimeloyl-[ACP] synthase</shortName>
        <ecNumber evidence="3">2.3.1.-</ecNumber>
    </recommendedName>
</protein>
<dbReference type="InterPro" id="IPR013747">
    <property type="entry name" value="ACP_syn_III_C"/>
</dbReference>
<dbReference type="Gene3D" id="3.40.47.10">
    <property type="match status" value="1"/>
</dbReference>
<dbReference type="HAMAP" id="MF_02249">
    <property type="entry name" value="BioZ"/>
    <property type="match status" value="1"/>
</dbReference>
<keyword evidence="3" id="KW-0093">Biotin biosynthesis</keyword>
<feature type="active site" evidence="3">
    <location>
        <position position="116"/>
    </location>
</feature>
<dbReference type="SUPFAM" id="SSF53901">
    <property type="entry name" value="Thiolase-like"/>
    <property type="match status" value="1"/>
</dbReference>
<comment type="pathway">
    <text evidence="3">Cofactor biosynthesis; biotin biosynthesis.</text>
</comment>
<evidence type="ECO:0000259" key="4">
    <source>
        <dbReference type="Pfam" id="PF08541"/>
    </source>
</evidence>
<evidence type="ECO:0000256" key="1">
    <source>
        <dbReference type="ARBA" id="ARBA00022679"/>
    </source>
</evidence>
<comment type="catalytic activity">
    <reaction evidence="3">
        <text>malonyl-[ACP] + an acyl-CoA + H(+) = a 3-oxoacyl-[ACP] + CO2 + CoA</text>
        <dbReference type="Rhea" id="RHEA:44448"/>
        <dbReference type="Rhea" id="RHEA-COMP:9623"/>
        <dbReference type="Rhea" id="RHEA-COMP:9916"/>
        <dbReference type="ChEBI" id="CHEBI:15378"/>
        <dbReference type="ChEBI" id="CHEBI:16526"/>
        <dbReference type="ChEBI" id="CHEBI:57287"/>
        <dbReference type="ChEBI" id="CHEBI:58342"/>
        <dbReference type="ChEBI" id="CHEBI:78449"/>
        <dbReference type="ChEBI" id="CHEBI:78776"/>
    </reaction>
</comment>
<feature type="active site" evidence="3">
    <location>
        <position position="286"/>
    </location>
</feature>
<dbReference type="Proteomes" id="UP001241747">
    <property type="component" value="Unassembled WGS sequence"/>
</dbReference>
<feature type="region of interest" description="ACP-binding" evidence="3">
    <location>
        <begin position="257"/>
        <end position="261"/>
    </location>
</feature>
<dbReference type="Pfam" id="PF08541">
    <property type="entry name" value="ACP_syn_III_C"/>
    <property type="match status" value="1"/>
</dbReference>
<keyword evidence="7" id="KW-1185">Reference proteome</keyword>
<comment type="catalytic activity">
    <reaction evidence="3">
        <text>glutaryl-CoA + malonyl-[ACP] + H(+) = 3-oxo-6-carboxyhexanoyl-[ACP] + CO2 + CoA</text>
        <dbReference type="Rhea" id="RHEA:67904"/>
        <dbReference type="Rhea" id="RHEA-COMP:9623"/>
        <dbReference type="Rhea" id="RHEA-COMP:17387"/>
        <dbReference type="ChEBI" id="CHEBI:15378"/>
        <dbReference type="ChEBI" id="CHEBI:16526"/>
        <dbReference type="ChEBI" id="CHEBI:57287"/>
        <dbReference type="ChEBI" id="CHEBI:57378"/>
        <dbReference type="ChEBI" id="CHEBI:78449"/>
        <dbReference type="ChEBI" id="CHEBI:176519"/>
    </reaction>
</comment>
<dbReference type="NCBIfam" id="NF006829">
    <property type="entry name" value="PRK09352.1"/>
    <property type="match status" value="1"/>
</dbReference>
<name>A0ABU0LCR7_XANAG</name>
<evidence type="ECO:0000259" key="5">
    <source>
        <dbReference type="Pfam" id="PF08545"/>
    </source>
</evidence>
<feature type="domain" description="Beta-ketoacyl-[acyl-carrier-protein] synthase III N-terminal" evidence="5">
    <location>
        <begin position="111"/>
        <end position="188"/>
    </location>
</feature>
<evidence type="ECO:0000313" key="6">
    <source>
        <dbReference type="EMBL" id="MDQ0504923.1"/>
    </source>
</evidence>
<dbReference type="EC" id="2.3.1.-" evidence="3"/>
<keyword evidence="2 3" id="KW-0012">Acyltransferase</keyword>
<sequence>MRGAPASRIAGLGRHAPARRVENAELEAMLGLDAGWIARRTGIQARRYAAPGEALTDMALPAAAQALEAAGVKTEDVGLLLLATSTPDHLLPPSAPLLAHRLGLARAGGVDLAGACSGFLYALTLADGLVRTRGRPVLVVAANILSRRINPEDRSSAVLFADAAGAALLVPSDTADAGLVGAHLTGDGAHYGLIHIPAGGSRRPYAPDISAQDLLMTMPDGRAVFTLAVEMMTDSARRAMEEAGVDAAAITRFVPHQANTRIFEAVRKALGLAPESVVSTIAEFGNSSAATIPFSLAASAEARPLERGERVLMTAVGAGLTGGAVVYAVP</sequence>
<accession>A0ABU0LCR7</accession>
<dbReference type="RefSeq" id="WP_237344697.1">
    <property type="nucleotide sequence ID" value="NZ_JABWGX010000005.1"/>
</dbReference>
<dbReference type="InterPro" id="IPR013751">
    <property type="entry name" value="ACP_syn_III_N"/>
</dbReference>
<dbReference type="PANTHER" id="PTHR34069">
    <property type="entry name" value="3-OXOACYL-[ACYL-CARRIER-PROTEIN] SYNTHASE 3"/>
    <property type="match status" value="1"/>
</dbReference>
<reference evidence="6 7" key="1">
    <citation type="submission" date="2023-07" db="EMBL/GenBank/DDBJ databases">
        <title>Genomic Encyclopedia of Type Strains, Phase IV (KMG-IV): sequencing the most valuable type-strain genomes for metagenomic binning, comparative biology and taxonomic classification.</title>
        <authorList>
            <person name="Goeker M."/>
        </authorList>
    </citation>
    <scope>NUCLEOTIDE SEQUENCE [LARGE SCALE GENOMIC DNA]</scope>
    <source>
        <strain evidence="6 7">DSM 3770</strain>
    </source>
</reference>